<evidence type="ECO:0000313" key="14">
    <source>
        <dbReference type="Proteomes" id="UP000308730"/>
    </source>
</evidence>
<keyword evidence="5" id="KW-0349">Heme</keyword>
<dbReference type="Proteomes" id="UP000308730">
    <property type="component" value="Unassembled WGS sequence"/>
</dbReference>
<dbReference type="PANTHER" id="PTHR46300:SF7">
    <property type="entry name" value="P450, PUTATIVE (EUROFUNG)-RELATED"/>
    <property type="match status" value="1"/>
</dbReference>
<dbReference type="OrthoDB" id="2789670at2759"/>
<keyword evidence="11" id="KW-0503">Monooxygenase</keyword>
<evidence type="ECO:0000313" key="13">
    <source>
        <dbReference type="EMBL" id="THH30306.1"/>
    </source>
</evidence>
<comment type="caution">
    <text evidence="13">The sequence shown here is derived from an EMBL/GenBank/DDBJ whole genome shotgun (WGS) entry which is preliminary data.</text>
</comment>
<evidence type="ECO:0000256" key="3">
    <source>
        <dbReference type="ARBA" id="ARBA00005179"/>
    </source>
</evidence>
<dbReference type="GO" id="GO:0016020">
    <property type="term" value="C:membrane"/>
    <property type="evidence" value="ECO:0007669"/>
    <property type="project" value="UniProtKB-SubCell"/>
</dbReference>
<evidence type="ECO:0008006" key="15">
    <source>
        <dbReference type="Google" id="ProtNLM"/>
    </source>
</evidence>
<dbReference type="PANTHER" id="PTHR46300">
    <property type="entry name" value="P450, PUTATIVE (EUROFUNG)-RELATED-RELATED"/>
    <property type="match status" value="1"/>
</dbReference>
<dbReference type="SUPFAM" id="SSF48264">
    <property type="entry name" value="Cytochrome P450"/>
    <property type="match status" value="1"/>
</dbReference>
<evidence type="ECO:0000256" key="11">
    <source>
        <dbReference type="ARBA" id="ARBA00023033"/>
    </source>
</evidence>
<proteinExistence type="inferred from homology"/>
<keyword evidence="8" id="KW-1133">Transmembrane helix</keyword>
<keyword evidence="14" id="KW-1185">Reference proteome</keyword>
<dbReference type="Gene3D" id="1.10.630.10">
    <property type="entry name" value="Cytochrome P450"/>
    <property type="match status" value="1"/>
</dbReference>
<evidence type="ECO:0000256" key="5">
    <source>
        <dbReference type="ARBA" id="ARBA00022617"/>
    </source>
</evidence>
<dbReference type="EMBL" id="SGPM01000086">
    <property type="protein sequence ID" value="THH30306.1"/>
    <property type="molecule type" value="Genomic_DNA"/>
</dbReference>
<gene>
    <name evidence="13" type="ORF">EUX98_g3869</name>
</gene>
<dbReference type="PRINTS" id="PR00463">
    <property type="entry name" value="EP450I"/>
</dbReference>
<dbReference type="Pfam" id="PF00067">
    <property type="entry name" value="p450"/>
    <property type="match status" value="1"/>
</dbReference>
<dbReference type="AlphaFoldDB" id="A0A4S4MVC9"/>
<dbReference type="InterPro" id="IPR001128">
    <property type="entry name" value="Cyt_P450"/>
</dbReference>
<keyword evidence="10" id="KW-0408">Iron</keyword>
<evidence type="ECO:0000256" key="1">
    <source>
        <dbReference type="ARBA" id="ARBA00001971"/>
    </source>
</evidence>
<reference evidence="13 14" key="1">
    <citation type="submission" date="2019-02" db="EMBL/GenBank/DDBJ databases">
        <title>Genome sequencing of the rare red list fungi Antrodiella citrinella (Flaviporus citrinellus).</title>
        <authorList>
            <person name="Buettner E."/>
            <person name="Kellner H."/>
        </authorList>
    </citation>
    <scope>NUCLEOTIDE SEQUENCE [LARGE SCALE GENOMIC DNA]</scope>
    <source>
        <strain evidence="13 14">DSM 108506</strain>
    </source>
</reference>
<comment type="pathway">
    <text evidence="3">Secondary metabolite biosynthesis.</text>
</comment>
<evidence type="ECO:0000256" key="9">
    <source>
        <dbReference type="ARBA" id="ARBA00023002"/>
    </source>
</evidence>
<comment type="similarity">
    <text evidence="4">Belongs to the cytochrome P450 family.</text>
</comment>
<dbReference type="InterPro" id="IPR036396">
    <property type="entry name" value="Cyt_P450_sf"/>
</dbReference>
<dbReference type="InterPro" id="IPR050364">
    <property type="entry name" value="Cytochrome_P450_fung"/>
</dbReference>
<evidence type="ECO:0000256" key="6">
    <source>
        <dbReference type="ARBA" id="ARBA00022692"/>
    </source>
</evidence>
<keyword evidence="12" id="KW-0472">Membrane</keyword>
<dbReference type="InterPro" id="IPR002401">
    <property type="entry name" value="Cyt_P450_E_grp-I"/>
</dbReference>
<evidence type="ECO:0000256" key="4">
    <source>
        <dbReference type="ARBA" id="ARBA00010617"/>
    </source>
</evidence>
<dbReference type="GO" id="GO:0020037">
    <property type="term" value="F:heme binding"/>
    <property type="evidence" value="ECO:0007669"/>
    <property type="project" value="InterPro"/>
</dbReference>
<keyword evidence="6" id="KW-0812">Transmembrane</keyword>
<evidence type="ECO:0000256" key="10">
    <source>
        <dbReference type="ARBA" id="ARBA00023004"/>
    </source>
</evidence>
<accession>A0A4S4MVC9</accession>
<dbReference type="GO" id="GO:0005506">
    <property type="term" value="F:iron ion binding"/>
    <property type="evidence" value="ECO:0007669"/>
    <property type="project" value="InterPro"/>
</dbReference>
<sequence length="394" mass="43394">MVTGIIFYIAYGKRISGMDDDAVIIAQKAAEGLSEAAMPGFSWLDFFPFARHIPSWVPGTASKKLAEKYLPYVQAMRDKPYDEVKAALDKGIAPPSLAASLMERNRKKYGGTDEEDLYDKVARSVTGIAYGAGADTTTSSCESFLLAMALFPDVQRKAQAELDRVVGTHRFPNFNDLENLPYVRAVVMETTRWMPVTPSGLPHVVISDDVYNGFHIPKGTVAVPASFSYTSFKLVLTMSLPESMVQTANYIPLIDNAHRICDVRTGICYMIQKTIQTQRNSGQIGSLERTHLASDVGEQLPLFFPSLHRQDGSTSRICLGKSFSNNTLSIFIATVLHAFDIGAGIDASNRPVELRAEMLGGLVAYVPPVLSHNLNTLLMHMPFWKAYRGMSRPA</sequence>
<comment type="cofactor">
    <cofactor evidence="1">
        <name>heme</name>
        <dbReference type="ChEBI" id="CHEBI:30413"/>
    </cofactor>
</comment>
<evidence type="ECO:0000256" key="2">
    <source>
        <dbReference type="ARBA" id="ARBA00004167"/>
    </source>
</evidence>
<comment type="subcellular location">
    <subcellularLocation>
        <location evidence="2">Membrane</location>
        <topology evidence="2">Single-pass membrane protein</topology>
    </subcellularLocation>
</comment>
<evidence type="ECO:0000256" key="12">
    <source>
        <dbReference type="ARBA" id="ARBA00023136"/>
    </source>
</evidence>
<evidence type="ECO:0000256" key="7">
    <source>
        <dbReference type="ARBA" id="ARBA00022723"/>
    </source>
</evidence>
<dbReference type="GO" id="GO:0004497">
    <property type="term" value="F:monooxygenase activity"/>
    <property type="evidence" value="ECO:0007669"/>
    <property type="project" value="UniProtKB-KW"/>
</dbReference>
<evidence type="ECO:0000256" key="8">
    <source>
        <dbReference type="ARBA" id="ARBA00022989"/>
    </source>
</evidence>
<name>A0A4S4MVC9_9APHY</name>
<organism evidence="13 14">
    <name type="scientific">Antrodiella citrinella</name>
    <dbReference type="NCBI Taxonomy" id="2447956"/>
    <lineage>
        <taxon>Eukaryota</taxon>
        <taxon>Fungi</taxon>
        <taxon>Dikarya</taxon>
        <taxon>Basidiomycota</taxon>
        <taxon>Agaricomycotina</taxon>
        <taxon>Agaricomycetes</taxon>
        <taxon>Polyporales</taxon>
        <taxon>Steccherinaceae</taxon>
        <taxon>Antrodiella</taxon>
    </lineage>
</organism>
<keyword evidence="7" id="KW-0479">Metal-binding</keyword>
<dbReference type="GO" id="GO:0016705">
    <property type="term" value="F:oxidoreductase activity, acting on paired donors, with incorporation or reduction of molecular oxygen"/>
    <property type="evidence" value="ECO:0007669"/>
    <property type="project" value="InterPro"/>
</dbReference>
<keyword evidence="9" id="KW-0560">Oxidoreductase</keyword>
<protein>
    <recommendedName>
        <fullName evidence="15">Cytochrome P450</fullName>
    </recommendedName>
</protein>